<dbReference type="InterPro" id="IPR058245">
    <property type="entry name" value="NreC/VraR/RcsB-like_REC"/>
</dbReference>
<name>A0ABM8BB81_9BIFI</name>
<dbReference type="InterPro" id="IPR000792">
    <property type="entry name" value="Tscrpt_reg_LuxR_C"/>
</dbReference>
<dbReference type="InterPro" id="IPR011006">
    <property type="entry name" value="CheY-like_superfamily"/>
</dbReference>
<feature type="domain" description="HTH luxR-type" evidence="5">
    <location>
        <begin position="182"/>
        <end position="247"/>
    </location>
</feature>
<dbReference type="PROSITE" id="PS00622">
    <property type="entry name" value="HTH_LUXR_1"/>
    <property type="match status" value="1"/>
</dbReference>
<dbReference type="PROSITE" id="PS50043">
    <property type="entry name" value="HTH_LUXR_2"/>
    <property type="match status" value="1"/>
</dbReference>
<dbReference type="Pfam" id="PF00196">
    <property type="entry name" value="GerE"/>
    <property type="match status" value="1"/>
</dbReference>
<dbReference type="PANTHER" id="PTHR43214">
    <property type="entry name" value="TWO-COMPONENT RESPONSE REGULATOR"/>
    <property type="match status" value="1"/>
</dbReference>
<keyword evidence="1 3" id="KW-0597">Phosphoprotein</keyword>
<sequence length="249" mass="26393">MKVAIADDDAIVCSSLSTILTATGAAQVLWTANDGQAALDCYMAEGGRPDVLLIDVQMLGMDGLEAAERIIAFDAAARILFLTTFADKHYISRALALGAKGYLIKQDVSSVVPALQAVMAGQVVLGSETLAQLSLGDSGPKSELQAESVLESAADSESEANPRKPGRQATDDKQILDLVNQLPPRFQSLTSRDCEIVALVSDGLDNHAIAANLYLSEGTVRNRISAILSKTHLANRTQLAVEWLSAREG</sequence>
<dbReference type="InterPro" id="IPR036388">
    <property type="entry name" value="WH-like_DNA-bd_sf"/>
</dbReference>
<keyword evidence="2 7" id="KW-0238">DNA-binding</keyword>
<protein>
    <submittedName>
        <fullName evidence="7">DNA-binding response regulator</fullName>
    </submittedName>
</protein>
<feature type="modified residue" description="4-aspartylphosphate" evidence="3">
    <location>
        <position position="55"/>
    </location>
</feature>
<evidence type="ECO:0000259" key="5">
    <source>
        <dbReference type="PROSITE" id="PS50043"/>
    </source>
</evidence>
<gene>
    <name evidence="7" type="ORF">KIMH_02760</name>
</gene>
<dbReference type="CDD" id="cd17535">
    <property type="entry name" value="REC_NarL-like"/>
    <property type="match status" value="1"/>
</dbReference>
<dbReference type="Pfam" id="PF00072">
    <property type="entry name" value="Response_reg"/>
    <property type="match status" value="1"/>
</dbReference>
<dbReference type="SUPFAM" id="SSF46894">
    <property type="entry name" value="C-terminal effector domain of the bipartite response regulators"/>
    <property type="match status" value="1"/>
</dbReference>
<dbReference type="PROSITE" id="PS50110">
    <property type="entry name" value="RESPONSE_REGULATORY"/>
    <property type="match status" value="1"/>
</dbReference>
<dbReference type="InterPro" id="IPR039420">
    <property type="entry name" value="WalR-like"/>
</dbReference>
<dbReference type="EMBL" id="AP026800">
    <property type="protein sequence ID" value="BDR54165.1"/>
    <property type="molecule type" value="Genomic_DNA"/>
</dbReference>
<evidence type="ECO:0000313" key="8">
    <source>
        <dbReference type="Proteomes" id="UP001321748"/>
    </source>
</evidence>
<dbReference type="SMART" id="SM00421">
    <property type="entry name" value="HTH_LUXR"/>
    <property type="match status" value="1"/>
</dbReference>
<evidence type="ECO:0000259" key="6">
    <source>
        <dbReference type="PROSITE" id="PS50110"/>
    </source>
</evidence>
<keyword evidence="8" id="KW-1185">Reference proteome</keyword>
<accession>A0ABM8BB81</accession>
<evidence type="ECO:0000256" key="3">
    <source>
        <dbReference type="PROSITE-ProRule" id="PRU00169"/>
    </source>
</evidence>
<evidence type="ECO:0000256" key="4">
    <source>
        <dbReference type="SAM" id="MobiDB-lite"/>
    </source>
</evidence>
<dbReference type="RefSeq" id="WP_317643186.1">
    <property type="nucleotide sequence ID" value="NZ_AP026800.1"/>
</dbReference>
<dbReference type="Gene3D" id="1.10.10.10">
    <property type="entry name" value="Winged helix-like DNA-binding domain superfamily/Winged helix DNA-binding domain"/>
    <property type="match status" value="1"/>
</dbReference>
<proteinExistence type="predicted"/>
<dbReference type="InterPro" id="IPR001789">
    <property type="entry name" value="Sig_transdc_resp-reg_receiver"/>
</dbReference>
<dbReference type="SUPFAM" id="SSF52172">
    <property type="entry name" value="CheY-like"/>
    <property type="match status" value="1"/>
</dbReference>
<dbReference type="Gene3D" id="3.40.50.2300">
    <property type="match status" value="1"/>
</dbReference>
<dbReference type="CDD" id="cd06170">
    <property type="entry name" value="LuxR_C_like"/>
    <property type="match status" value="1"/>
</dbReference>
<dbReference type="SMART" id="SM00448">
    <property type="entry name" value="REC"/>
    <property type="match status" value="1"/>
</dbReference>
<reference evidence="7 8" key="1">
    <citation type="journal article" date="2023" name="Microbiol. Spectr.">
        <title>Symbiosis of Carpenter Bees with Uncharacterized Lactic Acid Bacteria Showing NAD Auxotrophy.</title>
        <authorList>
            <person name="Kawasaki S."/>
            <person name="Ozawa K."/>
            <person name="Mori T."/>
            <person name="Yamamoto A."/>
            <person name="Ito M."/>
            <person name="Ohkuma M."/>
            <person name="Sakamoto M."/>
            <person name="Matsutani M."/>
        </authorList>
    </citation>
    <scope>NUCLEOTIDE SEQUENCE [LARGE SCALE GENOMIC DNA]</scope>
    <source>
        <strain evidence="7 8">KimH</strain>
    </source>
</reference>
<feature type="domain" description="Response regulatory" evidence="6">
    <location>
        <begin position="2"/>
        <end position="120"/>
    </location>
</feature>
<evidence type="ECO:0000256" key="1">
    <source>
        <dbReference type="ARBA" id="ARBA00022553"/>
    </source>
</evidence>
<feature type="region of interest" description="Disordered" evidence="4">
    <location>
        <begin position="146"/>
        <end position="172"/>
    </location>
</feature>
<dbReference type="InterPro" id="IPR016032">
    <property type="entry name" value="Sig_transdc_resp-reg_C-effctor"/>
</dbReference>
<dbReference type="Proteomes" id="UP001321748">
    <property type="component" value="Chromosome"/>
</dbReference>
<evidence type="ECO:0000313" key="7">
    <source>
        <dbReference type="EMBL" id="BDR54165.1"/>
    </source>
</evidence>
<organism evidence="7 8">
    <name type="scientific">Bombiscardovia apis</name>
    <dbReference type="NCBI Taxonomy" id="2932182"/>
    <lineage>
        <taxon>Bacteria</taxon>
        <taxon>Bacillati</taxon>
        <taxon>Actinomycetota</taxon>
        <taxon>Actinomycetes</taxon>
        <taxon>Bifidobacteriales</taxon>
        <taxon>Bifidobacteriaceae</taxon>
        <taxon>Bombiscardovia</taxon>
    </lineage>
</organism>
<evidence type="ECO:0000256" key="2">
    <source>
        <dbReference type="ARBA" id="ARBA00023125"/>
    </source>
</evidence>
<dbReference type="GO" id="GO:0003677">
    <property type="term" value="F:DNA binding"/>
    <property type="evidence" value="ECO:0007669"/>
    <property type="project" value="UniProtKB-KW"/>
</dbReference>
<dbReference type="PRINTS" id="PR00038">
    <property type="entry name" value="HTHLUXR"/>
</dbReference>